<feature type="transmembrane region" description="Helical" evidence="18">
    <location>
        <begin position="1243"/>
        <end position="1265"/>
    </location>
</feature>
<dbReference type="GO" id="GO:0045332">
    <property type="term" value="P:phospholipid translocation"/>
    <property type="evidence" value="ECO:0007669"/>
    <property type="project" value="TreeGrafter"/>
</dbReference>
<evidence type="ECO:0000256" key="11">
    <source>
        <dbReference type="ARBA" id="ARBA00022989"/>
    </source>
</evidence>
<evidence type="ECO:0000256" key="10">
    <source>
        <dbReference type="ARBA" id="ARBA00022967"/>
    </source>
</evidence>
<feature type="transmembrane region" description="Helical" evidence="18">
    <location>
        <begin position="566"/>
        <end position="595"/>
    </location>
</feature>
<dbReference type="CDD" id="cd02073">
    <property type="entry name" value="P-type_ATPase_APLT_Dnf-like"/>
    <property type="match status" value="1"/>
</dbReference>
<dbReference type="SUPFAM" id="SSF48371">
    <property type="entry name" value="ARM repeat"/>
    <property type="match status" value="1"/>
</dbReference>
<keyword evidence="5 18" id="KW-0812">Transmembrane</keyword>
<keyword evidence="8 15" id="KW-0067">ATP-binding</keyword>
<feature type="binding site" evidence="15">
    <location>
        <position position="1185"/>
    </location>
    <ligand>
        <name>ATP</name>
        <dbReference type="ChEBI" id="CHEBI:30616"/>
    </ligand>
</feature>
<dbReference type="InterPro" id="IPR008250">
    <property type="entry name" value="ATPase_P-typ_transduc_dom_A_sf"/>
</dbReference>
<dbReference type="Pfam" id="PF16212">
    <property type="entry name" value="PhoLip_ATPase_C"/>
    <property type="match status" value="1"/>
</dbReference>
<feature type="active site" description="4-aspartylphosphate intermediate" evidence="14">
    <location>
        <position position="691"/>
    </location>
</feature>
<comment type="similarity">
    <text evidence="2">Belongs to the importin beta family.</text>
</comment>
<feature type="transmembrane region" description="Helical" evidence="18">
    <location>
        <begin position="1359"/>
        <end position="1379"/>
    </location>
</feature>
<evidence type="ECO:0000256" key="4">
    <source>
        <dbReference type="ARBA" id="ARBA00012189"/>
    </source>
</evidence>
<dbReference type="InterPro" id="IPR023298">
    <property type="entry name" value="ATPase_P-typ_TM_dom_sf"/>
</dbReference>
<dbReference type="GO" id="GO:0006886">
    <property type="term" value="P:intracellular protein transport"/>
    <property type="evidence" value="ECO:0007669"/>
    <property type="project" value="InterPro"/>
</dbReference>
<feature type="compositionally biased region" description="Polar residues" evidence="17">
    <location>
        <begin position="168"/>
        <end position="183"/>
    </location>
</feature>
<feature type="binding site" evidence="15">
    <location>
        <position position="913"/>
    </location>
    <ligand>
        <name>ATP</name>
        <dbReference type="ChEBI" id="CHEBI:30616"/>
    </ligand>
</feature>
<dbReference type="GO" id="GO:0005524">
    <property type="term" value="F:ATP binding"/>
    <property type="evidence" value="ECO:0007669"/>
    <property type="project" value="UniProtKB-KW"/>
</dbReference>
<feature type="binding site" evidence="15">
    <location>
        <position position="891"/>
    </location>
    <ligand>
        <name>ATP</name>
        <dbReference type="ChEBI" id="CHEBI:30616"/>
    </ligand>
</feature>
<dbReference type="PANTHER" id="PTHR24092">
    <property type="entry name" value="PROBABLE PHOSPHOLIPID-TRANSPORTING ATPASE"/>
    <property type="match status" value="1"/>
</dbReference>
<feature type="binding site" evidence="16">
    <location>
        <position position="693"/>
    </location>
    <ligand>
        <name>Mg(2+)</name>
        <dbReference type="ChEBI" id="CHEBI:18420"/>
    </ligand>
</feature>
<dbReference type="FunFam" id="3.40.50.1000:FF:000001">
    <property type="entry name" value="Phospholipid-transporting ATPase IC"/>
    <property type="match status" value="1"/>
</dbReference>
<dbReference type="Gene3D" id="2.70.150.10">
    <property type="entry name" value="Calcium-transporting ATPase, cytoplasmic transduction domain A"/>
    <property type="match status" value="1"/>
</dbReference>
<comment type="subcellular location">
    <subcellularLocation>
        <location evidence="1">Membrane</location>
        <topology evidence="1">Multi-pass membrane protein</topology>
    </subcellularLocation>
</comment>
<dbReference type="InterPro" id="IPR032631">
    <property type="entry name" value="P-type_ATPase_N"/>
</dbReference>
<dbReference type="FunFam" id="2.70.150.10:FF:000025">
    <property type="entry name" value="Phospholipid-transporting ATPase"/>
    <property type="match status" value="1"/>
</dbReference>
<name>A0AAW2HLZ3_9NEOP</name>
<dbReference type="GO" id="GO:0031267">
    <property type="term" value="F:small GTPase binding"/>
    <property type="evidence" value="ECO:0007669"/>
    <property type="project" value="InterPro"/>
</dbReference>
<feature type="transmembrane region" description="Helical" evidence="18">
    <location>
        <begin position="372"/>
        <end position="391"/>
    </location>
</feature>
<dbReference type="InterPro" id="IPR023299">
    <property type="entry name" value="ATPase_P-typ_cyto_dom_N"/>
</dbReference>
<feature type="transmembrane region" description="Helical" evidence="18">
    <location>
        <begin position="1426"/>
        <end position="1449"/>
    </location>
</feature>
<dbReference type="InterPro" id="IPR011989">
    <property type="entry name" value="ARM-like"/>
</dbReference>
<feature type="binding site" evidence="15">
    <location>
        <position position="1156"/>
    </location>
    <ligand>
        <name>ATP</name>
        <dbReference type="ChEBI" id="CHEBI:30616"/>
    </ligand>
</feature>
<feature type="transmembrane region" description="Helical" evidence="18">
    <location>
        <begin position="1271"/>
        <end position="1292"/>
    </location>
</feature>
<evidence type="ECO:0000256" key="5">
    <source>
        <dbReference type="ARBA" id="ARBA00022692"/>
    </source>
</evidence>
<dbReference type="NCBIfam" id="TIGR01652">
    <property type="entry name" value="ATPase-Plipid"/>
    <property type="match status" value="1"/>
</dbReference>
<comment type="similarity">
    <text evidence="3">Belongs to the cation transport ATPase (P-type) (TC 3.A.3) family. Type IV subfamily.</text>
</comment>
<feature type="region of interest" description="Disordered" evidence="17">
    <location>
        <begin position="229"/>
        <end position="264"/>
    </location>
</feature>
<dbReference type="SFLD" id="SFLDF00027">
    <property type="entry name" value="p-type_atpase"/>
    <property type="match status" value="1"/>
</dbReference>
<evidence type="ECO:0000256" key="17">
    <source>
        <dbReference type="SAM" id="MobiDB-lite"/>
    </source>
</evidence>
<dbReference type="Pfam" id="PF13246">
    <property type="entry name" value="Cation_ATPase"/>
    <property type="match status" value="1"/>
</dbReference>
<feature type="binding site" evidence="16">
    <location>
        <position position="1182"/>
    </location>
    <ligand>
        <name>Mg(2+)</name>
        <dbReference type="ChEBI" id="CHEBI:18420"/>
    </ligand>
</feature>
<feature type="binding site" evidence="15">
    <location>
        <position position="1029"/>
    </location>
    <ligand>
        <name>ATP</name>
        <dbReference type="ChEBI" id="CHEBI:30616"/>
    </ligand>
</feature>
<comment type="catalytic activity">
    <reaction evidence="13">
        <text>ATP + H2O + phospholipidSide 1 = ADP + phosphate + phospholipidSide 2.</text>
        <dbReference type="EC" id="7.6.2.1"/>
    </reaction>
</comment>
<keyword evidence="12 18" id="KW-0472">Membrane</keyword>
<evidence type="ECO:0000256" key="8">
    <source>
        <dbReference type="ARBA" id="ARBA00022840"/>
    </source>
</evidence>
<feature type="region of interest" description="Disordered" evidence="17">
    <location>
        <begin position="1"/>
        <end position="68"/>
    </location>
</feature>
<dbReference type="PANTHER" id="PTHR24092:SF190">
    <property type="entry name" value="PHOSPHOLIPID-TRANSPORTING ATPASE"/>
    <property type="match status" value="1"/>
</dbReference>
<evidence type="ECO:0000256" key="9">
    <source>
        <dbReference type="ARBA" id="ARBA00022842"/>
    </source>
</evidence>
<feature type="region of interest" description="Disordered" evidence="17">
    <location>
        <begin position="168"/>
        <end position="188"/>
    </location>
</feature>
<reference evidence="20" key="1">
    <citation type="journal article" date="2024" name="Gigascience">
        <title>Chromosome-level genome of the poultry shaft louse Menopon gallinae provides insight into the host-switching and adaptive evolution of parasitic lice.</title>
        <authorList>
            <person name="Xu Y."/>
            <person name="Ma L."/>
            <person name="Liu S."/>
            <person name="Liang Y."/>
            <person name="Liu Q."/>
            <person name="He Z."/>
            <person name="Tian L."/>
            <person name="Duan Y."/>
            <person name="Cai W."/>
            <person name="Li H."/>
            <person name="Song F."/>
        </authorList>
    </citation>
    <scope>NUCLEOTIDE SEQUENCE</scope>
    <source>
        <strain evidence="20">Cailab_2023a</strain>
    </source>
</reference>
<dbReference type="InterPro" id="IPR001757">
    <property type="entry name" value="P_typ_ATPase"/>
</dbReference>
<dbReference type="InterPro" id="IPR044492">
    <property type="entry name" value="P_typ_ATPase_HD_dom"/>
</dbReference>
<dbReference type="GO" id="GO:0140326">
    <property type="term" value="F:ATPase-coupled intramembrane lipid transporter activity"/>
    <property type="evidence" value="ECO:0007669"/>
    <property type="project" value="UniProtKB-EC"/>
</dbReference>
<evidence type="ECO:0000259" key="19">
    <source>
        <dbReference type="PROSITE" id="PS50166"/>
    </source>
</evidence>
<feature type="binding site" evidence="16">
    <location>
        <position position="691"/>
    </location>
    <ligand>
        <name>Mg(2+)</name>
        <dbReference type="ChEBI" id="CHEBI:18420"/>
    </ligand>
</feature>
<dbReference type="SUPFAM" id="SSF81660">
    <property type="entry name" value="Metal cation-transporting ATPase, ATP-binding domain N"/>
    <property type="match status" value="1"/>
</dbReference>
<evidence type="ECO:0000256" key="16">
    <source>
        <dbReference type="PIRSR" id="PIRSR606539-3"/>
    </source>
</evidence>
<dbReference type="InterPro" id="IPR036412">
    <property type="entry name" value="HAD-like_sf"/>
</dbReference>
<feature type="domain" description="Importin N-terminal" evidence="19">
    <location>
        <begin position="1554"/>
        <end position="1626"/>
    </location>
</feature>
<protein>
    <recommendedName>
        <fullName evidence="4">P-type phospholipid transporter</fullName>
        <ecNumber evidence="4">7.6.2.1</ecNumber>
    </recommendedName>
</protein>
<proteinExistence type="inferred from homology"/>
<dbReference type="EMBL" id="JARGDH010000004">
    <property type="protein sequence ID" value="KAL0270681.1"/>
    <property type="molecule type" value="Genomic_DNA"/>
</dbReference>
<dbReference type="SUPFAM" id="SSF81653">
    <property type="entry name" value="Calcium ATPase, transduction domain A"/>
    <property type="match status" value="1"/>
</dbReference>
<dbReference type="GO" id="GO:0016887">
    <property type="term" value="F:ATP hydrolysis activity"/>
    <property type="evidence" value="ECO:0007669"/>
    <property type="project" value="InterPro"/>
</dbReference>
<dbReference type="InterPro" id="IPR006539">
    <property type="entry name" value="P-type_ATPase_IV"/>
</dbReference>
<feature type="binding site" evidence="15">
    <location>
        <position position="693"/>
    </location>
    <ligand>
        <name>ATP</name>
        <dbReference type="ChEBI" id="CHEBI:30616"/>
    </ligand>
</feature>
<evidence type="ECO:0000256" key="6">
    <source>
        <dbReference type="ARBA" id="ARBA00022723"/>
    </source>
</evidence>
<dbReference type="InterPro" id="IPR023214">
    <property type="entry name" value="HAD_sf"/>
</dbReference>
<dbReference type="GO" id="GO:0007030">
    <property type="term" value="P:Golgi organization"/>
    <property type="evidence" value="ECO:0007669"/>
    <property type="project" value="TreeGrafter"/>
</dbReference>
<dbReference type="GO" id="GO:0000287">
    <property type="term" value="F:magnesium ion binding"/>
    <property type="evidence" value="ECO:0007669"/>
    <property type="project" value="InterPro"/>
</dbReference>
<feature type="transmembrane region" description="Helical" evidence="18">
    <location>
        <begin position="615"/>
        <end position="643"/>
    </location>
</feature>
<gene>
    <name evidence="20" type="ORF">PYX00_008008</name>
</gene>
<feature type="binding site" evidence="15">
    <location>
        <position position="1186"/>
    </location>
    <ligand>
        <name>ATP</name>
        <dbReference type="ChEBI" id="CHEBI:30616"/>
    </ligand>
</feature>
<dbReference type="Gene3D" id="3.40.50.1000">
    <property type="entry name" value="HAD superfamily/HAD-like"/>
    <property type="match status" value="1"/>
</dbReference>
<comment type="cofactor">
    <cofactor evidence="16">
        <name>Mg(2+)</name>
        <dbReference type="ChEBI" id="CHEBI:18420"/>
    </cofactor>
</comment>
<keyword evidence="7 15" id="KW-0547">Nucleotide-binding</keyword>
<dbReference type="PRINTS" id="PR00119">
    <property type="entry name" value="CATATPASE"/>
</dbReference>
<dbReference type="SMART" id="SM00913">
    <property type="entry name" value="IBN_N"/>
    <property type="match status" value="1"/>
</dbReference>
<accession>A0AAW2HLZ3</accession>
<sequence>MEKKCRNVVSSSDMAGADSSSRAPILRMEDVLELDAVTPDPSDSVKMSVEEDDSAGNSGGDDCEDDDQLVGQQVSFQIAAKRSRFARKKRKRKRIVGAEYNSFASDEDLYVENAAEEDCADGEKPAGRKSADAERKPFCKRRSCTCYEYRPKRTDLTRSQCKSCDSDVSNNDSIHSRYQVSSSEAKKTRRKSVDPKLCNCYNREYIGKKYPRGHFVKSSQDNLQVVHPGKQGRSAYAEGKDAGTGLRESVMNGSEGSLPSGRRPNSFRESLLTVLGKLVVWRRTRYATTPFSQPEILRGLLSVQTERKIRANDREFNAEFNYANNYIKTSKYSLLTFLPLNLLEQFQRLANFYFLCLLVLQVIPAISSLTPITTAVPLIGVLSLTAVKDAYDDFQRHRSDSQVNKRRSKVLRDGELVEEKWAQVQVGDVIRMENNQFVAADVLLLSTSEPNGLCYIETAELDGETNLKCRQCLADTAKMGQNDAELGAFKGEITCETPNNLLNKFEGTLSWNGIKYSLDNDKVVLRGCILRNTEWCYGVVIFAGKDTKLMQNSGKTKFKRTSIDRLLNFIIIGIVFFLLSVCLFCMVACGIWETIVGRYFQEYLPWDSLVPKDPVYGATIIALLVLFSYAIVLNTVVPISLYVSVEVIRFAQSFLINWDEKMRCEKTNTHAKARTTTLNEELGQIEYIFSDKTGTLTQNIMTFNKCSIAGVCYGDIMDEGGEIIDNIEAEETVELPKTPKKRPISRSPCCVRPLSSSESLLLNDPLLTVEPAPKRVQVWERRVPNVPPLDFSFNKDYEPGFKFYDNQLLQDVLAKNQDCYNFFRLLALCHTVMADERNGRLEYQAQSPDEGALVSAARNFGFVFKERTPNSITIEVMGEKEYYELLCILDFNNVRKRMSVILRRNSVLRLYCKGADSVIYERLKPGSNDLALKTQEHLNKFAGEGLRTLCLAVRDLDESFFNKWKQRHQDAATSLENRDEKLDAIYEEIEKNMTLLGVTAIEDKLQDGVPQTISKLAMADMKLWVLTGDKQETAINIGYSCQLLTDDMADIFIVDGNTHDDVESQLLAHRDAIQKACNQTNETSVSVVTFRWDPRTKIIDSSEVDYANGCTIEDMERPPTFAIVVNGHSLVHALHPNLEKLFLEVSSSCRSVICCRVTPLQKALVVEMVKKNKRAVTLAIGDGANDVSMIKAAHIGVGISGQEGMQAVLASDYSIAQFRFLERLLLVHGRWSYYRMCKFLRYFFYKNFAFTLCHFWFAFFCGFSAQTLFDPMFIALYNLFYTSMPVLALGIFDQDVSDVNSLNYPKLYVAGQRNLLFNKAEFIKSAFHGFITSCVIFSIPYGTYRDGISPKGYILSDHMLLGSVVSTILVIVVTAQIAMDTSYWTIFNHLTIWGSLLLYFVLDYSYNYTIQGSYVGTLTMAMSEGMFWFTTIIAVIILTIPVLAWRFYLADIKPSLSDRVRLKQRLAAAKFRSRSTQDVLRTPSVRRTRRSIRSGYAFAHQEGFGRLITSGKIMRNKSNCNEYGFTMEVTDVELLVLETLRRATSQNIEILKPAELKLKEWEIEPGYYSVLLKIFSNHSIDVTVRWLAVTCFKNGVVRYWRKTAPNAIREEEKISLRNGLMETLREPNYQVAIQIATLISKAARYDYPREWPELVPKLVEITKNDDLLMKHRGLLVLYHVIKTLSTKLLVEDRKMFQCLAGDIFSFVLGLWNNNFENFFLQVQNNDPQYHGTLERALLSLKTLRKLIIRGFQHPHQYPDVVLFIRDIFDRARRLLYFRKTIENKSETLLKLTEKTIIHLVKILLSVLDFYPLSYISFIQPSLEFTVTFLFTEHGDGLLFEKFPNILAIVCRKLITHYFLLTREDLELWDSNPEGFERATSDDAGEYWKVSLPACTYWLFVALFHEYREPLSPVLLELIQKNHHLVSPQDMDGILRKDAVYNAIGLAAFDLYDEVDFDQWFSTTLLQELSIKDPNYRVIRRRVAWLIGQWARIKFSPELRPALYGALIPLLQGDEDMAVRLSAASALKRAVDDFQFSSEQFMEFLEPAFSLLFNLLQEVEECDTKLQVLYVLSFIVERMGLAINPYSQSLIRYLPLLWEESAKHNMLRCAIVSTLVRFVRGLITENLTSFLCPVIELCTDLNQDAHVYLLQEGLELWYAVLENTTSLPPQLLQLYRAIPSVLEFTQEYIPSCSCIIQAYILLSPQQFLAEYGESVVASCLNLLTDVNDDGMDAIMQIIETAIRANASLAISLSMPILPKILLHLSNWDYVAPWLMSKFLVIVCRVILHSRDIFSQLLINTARDKSETFDQFLDKLLSVWLQVMPVVPQKEKRKLFALALSSLLSVESNVVIAQFRLVLKNIVEALNDIVDIEDSTTQIDSLMVSEEFTISEELESQQETENDKRQKQLMESDPVYNIELRSYVQLQLNSLKYKVGESGFEELKRLVDPEIIEQCKLYISL</sequence>
<keyword evidence="9 16" id="KW-0460">Magnesium</keyword>
<evidence type="ECO:0000256" key="3">
    <source>
        <dbReference type="ARBA" id="ARBA00008109"/>
    </source>
</evidence>
<dbReference type="EC" id="7.6.2.1" evidence="4"/>
<keyword evidence="10" id="KW-1278">Translocase</keyword>
<feature type="binding site" evidence="15">
    <location>
        <position position="691"/>
    </location>
    <ligand>
        <name>ATP</name>
        <dbReference type="ChEBI" id="CHEBI:30616"/>
    </ligand>
</feature>
<dbReference type="FunFam" id="3.40.1110.10:FF:000055">
    <property type="entry name" value="Phospholipid-transporting ATPase"/>
    <property type="match status" value="1"/>
</dbReference>
<dbReference type="SUPFAM" id="SSF81665">
    <property type="entry name" value="Calcium ATPase, transmembrane domain M"/>
    <property type="match status" value="1"/>
</dbReference>
<evidence type="ECO:0000313" key="20">
    <source>
        <dbReference type="EMBL" id="KAL0270681.1"/>
    </source>
</evidence>
<dbReference type="Pfam" id="PF25758">
    <property type="entry name" value="TPR_IPO11"/>
    <property type="match status" value="1"/>
</dbReference>
<comment type="caution">
    <text evidence="20">The sequence shown here is derived from an EMBL/GenBank/DDBJ whole genome shotgun (WGS) entry which is preliminary data.</text>
</comment>
<feature type="binding site" evidence="15">
    <location>
        <position position="850"/>
    </location>
    <ligand>
        <name>ATP</name>
        <dbReference type="ChEBI" id="CHEBI:30616"/>
    </ligand>
</feature>
<dbReference type="Gene3D" id="3.40.1110.10">
    <property type="entry name" value="Calcium-transporting ATPase, cytoplasmic domain N"/>
    <property type="match status" value="1"/>
</dbReference>
<evidence type="ECO:0000256" key="12">
    <source>
        <dbReference type="ARBA" id="ARBA00023136"/>
    </source>
</evidence>
<feature type="compositionally biased region" description="Low complexity" evidence="17">
    <location>
        <begin position="10"/>
        <end position="21"/>
    </location>
</feature>
<dbReference type="InterPro" id="IPR016024">
    <property type="entry name" value="ARM-type_fold"/>
</dbReference>
<dbReference type="GO" id="GO:0005802">
    <property type="term" value="C:trans-Golgi network"/>
    <property type="evidence" value="ECO:0007669"/>
    <property type="project" value="TreeGrafter"/>
</dbReference>
<organism evidence="20">
    <name type="scientific">Menopon gallinae</name>
    <name type="common">poultry shaft louse</name>
    <dbReference type="NCBI Taxonomy" id="328185"/>
    <lineage>
        <taxon>Eukaryota</taxon>
        <taxon>Metazoa</taxon>
        <taxon>Ecdysozoa</taxon>
        <taxon>Arthropoda</taxon>
        <taxon>Hexapoda</taxon>
        <taxon>Insecta</taxon>
        <taxon>Pterygota</taxon>
        <taxon>Neoptera</taxon>
        <taxon>Paraneoptera</taxon>
        <taxon>Psocodea</taxon>
        <taxon>Troctomorpha</taxon>
        <taxon>Phthiraptera</taxon>
        <taxon>Amblycera</taxon>
        <taxon>Menoponidae</taxon>
        <taxon>Menopon</taxon>
    </lineage>
</organism>
<dbReference type="InterPro" id="IPR058669">
    <property type="entry name" value="TPR_IPO7/11-like"/>
</dbReference>
<feature type="binding site" evidence="15">
    <location>
        <position position="1028"/>
    </location>
    <ligand>
        <name>ATP</name>
        <dbReference type="ChEBI" id="CHEBI:30616"/>
    </ligand>
</feature>
<dbReference type="PROSITE" id="PS00154">
    <property type="entry name" value="ATPASE_E1_E2"/>
    <property type="match status" value="1"/>
</dbReference>
<evidence type="ECO:0000256" key="15">
    <source>
        <dbReference type="PIRSR" id="PIRSR606539-2"/>
    </source>
</evidence>
<feature type="transmembrane region" description="Helical" evidence="18">
    <location>
        <begin position="1386"/>
        <end position="1406"/>
    </location>
</feature>
<dbReference type="Pfam" id="PF03810">
    <property type="entry name" value="IBN_N"/>
    <property type="match status" value="1"/>
</dbReference>
<dbReference type="NCBIfam" id="TIGR01494">
    <property type="entry name" value="ATPase_P-type"/>
    <property type="match status" value="1"/>
</dbReference>
<dbReference type="SUPFAM" id="SSF56784">
    <property type="entry name" value="HAD-like"/>
    <property type="match status" value="1"/>
</dbReference>
<keyword evidence="6 16" id="KW-0479">Metal-binding</keyword>
<dbReference type="Pfam" id="PF16209">
    <property type="entry name" value="PhoLip_ATPase_N"/>
    <property type="match status" value="1"/>
</dbReference>
<feature type="binding site" evidence="15">
    <location>
        <position position="692"/>
    </location>
    <ligand>
        <name>ATP</name>
        <dbReference type="ChEBI" id="CHEBI:30616"/>
    </ligand>
</feature>
<dbReference type="InterPro" id="IPR001494">
    <property type="entry name" value="Importin-beta_N"/>
</dbReference>
<evidence type="ECO:0000256" key="13">
    <source>
        <dbReference type="ARBA" id="ARBA00034036"/>
    </source>
</evidence>
<evidence type="ECO:0000256" key="14">
    <source>
        <dbReference type="PIRSR" id="PIRSR606539-1"/>
    </source>
</evidence>
<evidence type="ECO:0000256" key="1">
    <source>
        <dbReference type="ARBA" id="ARBA00004141"/>
    </source>
</evidence>
<dbReference type="PROSITE" id="PS50166">
    <property type="entry name" value="IMPORTIN_B_NT"/>
    <property type="match status" value="1"/>
</dbReference>
<dbReference type="InterPro" id="IPR018303">
    <property type="entry name" value="ATPase_P-typ_P_site"/>
</dbReference>
<evidence type="ECO:0000256" key="18">
    <source>
        <dbReference type="SAM" id="Phobius"/>
    </source>
</evidence>
<evidence type="ECO:0000256" key="2">
    <source>
        <dbReference type="ARBA" id="ARBA00007991"/>
    </source>
</evidence>
<feature type="binding site" evidence="16">
    <location>
        <position position="1186"/>
    </location>
    <ligand>
        <name>Mg(2+)</name>
        <dbReference type="ChEBI" id="CHEBI:18420"/>
    </ligand>
</feature>
<dbReference type="Gene3D" id="1.25.10.10">
    <property type="entry name" value="Leucine-rich Repeat Variant"/>
    <property type="match status" value="1"/>
</dbReference>
<dbReference type="SFLD" id="SFLDG00002">
    <property type="entry name" value="C1.7:_P-type_atpase_like"/>
    <property type="match status" value="1"/>
</dbReference>
<feature type="binding site" evidence="15">
    <location>
        <position position="947"/>
    </location>
    <ligand>
        <name>ATP</name>
        <dbReference type="ChEBI" id="CHEBI:30616"/>
    </ligand>
</feature>
<feature type="binding site" evidence="15">
    <location>
        <position position="1027"/>
    </location>
    <ligand>
        <name>ATP</name>
        <dbReference type="ChEBI" id="CHEBI:30616"/>
    </ligand>
</feature>
<dbReference type="SFLD" id="SFLDS00003">
    <property type="entry name" value="Haloacid_Dehalogenase"/>
    <property type="match status" value="1"/>
</dbReference>
<dbReference type="GO" id="GO:0005886">
    <property type="term" value="C:plasma membrane"/>
    <property type="evidence" value="ECO:0007669"/>
    <property type="project" value="TreeGrafter"/>
</dbReference>
<dbReference type="InterPro" id="IPR032630">
    <property type="entry name" value="P_typ_ATPase_c"/>
</dbReference>
<feature type="binding site" evidence="15">
    <location>
        <position position="1162"/>
    </location>
    <ligand>
        <name>ATP</name>
        <dbReference type="ChEBI" id="CHEBI:30616"/>
    </ligand>
</feature>
<evidence type="ECO:0000256" key="7">
    <source>
        <dbReference type="ARBA" id="ARBA00022741"/>
    </source>
</evidence>
<keyword evidence="11 18" id="KW-1133">Transmembrane helix</keyword>